<dbReference type="SUPFAM" id="SSF52540">
    <property type="entry name" value="P-loop containing nucleoside triphosphate hydrolases"/>
    <property type="match status" value="1"/>
</dbReference>
<keyword evidence="4 7" id="KW-0067">ATP-binding</keyword>
<dbReference type="PROSITE" id="PS50893">
    <property type="entry name" value="ABC_TRANSPORTER_2"/>
    <property type="match status" value="1"/>
</dbReference>
<evidence type="ECO:0000256" key="1">
    <source>
        <dbReference type="ARBA" id="ARBA00004202"/>
    </source>
</evidence>
<dbReference type="Pfam" id="PF13732">
    <property type="entry name" value="DrrA1-3_C"/>
    <property type="match status" value="1"/>
</dbReference>
<dbReference type="GO" id="GO:0046677">
    <property type="term" value="P:response to antibiotic"/>
    <property type="evidence" value="ECO:0007669"/>
    <property type="project" value="UniProtKB-KW"/>
</dbReference>
<sequence length="324" mass="34918">MISVDGLRRVFAARGGEDVVAVDDISLSVPQGETVAILGPNGAGKSTLIRMLTTLLPPSAGSARVAGCDVVRAASRVRSVIGYVGQGNSAGHAQRAKDEVISQARIYGASRDQASRRADELFTTFDLQGMEQRRTREMSGGQRRRLDLAMGLVHNPRLLFLDEPTTGLDPQNRAYLWEHIRRLREDTGMTVVLTTHYLDEADAMAERIIIVDHGRILADGSARELKDRHVGSHVTLVTSDQPSAHVLAAHLGEAQEVLHASASGCTVRAHVTDTRSSMPHLLTLAAGHGITVTRAHGEESSLDDVFLTLTGRSLRDTATTKESA</sequence>
<keyword evidence="3" id="KW-0547">Nucleotide-binding</keyword>
<accession>A0A1W2DHW6</accession>
<proteinExistence type="predicted"/>
<dbReference type="InterPro" id="IPR050763">
    <property type="entry name" value="ABC_transporter_ATP-binding"/>
</dbReference>
<dbReference type="Proteomes" id="UP000192634">
    <property type="component" value="Unassembled WGS sequence"/>
</dbReference>
<organism evidence="7 8">
    <name type="scientific">Janibacter indicus</name>
    <dbReference type="NCBI Taxonomy" id="857417"/>
    <lineage>
        <taxon>Bacteria</taxon>
        <taxon>Bacillati</taxon>
        <taxon>Actinomycetota</taxon>
        <taxon>Actinomycetes</taxon>
        <taxon>Micrococcales</taxon>
        <taxon>Intrasporangiaceae</taxon>
        <taxon>Janibacter</taxon>
    </lineage>
</organism>
<dbReference type="RefSeq" id="WP_084453214.1">
    <property type="nucleotide sequence ID" value="NZ_FWXN01000023.1"/>
</dbReference>
<evidence type="ECO:0000256" key="4">
    <source>
        <dbReference type="ARBA" id="ARBA00022840"/>
    </source>
</evidence>
<evidence type="ECO:0000313" key="7">
    <source>
        <dbReference type="EMBL" id="SMC97100.1"/>
    </source>
</evidence>
<dbReference type="Pfam" id="PF00005">
    <property type="entry name" value="ABC_tran"/>
    <property type="match status" value="1"/>
</dbReference>
<evidence type="ECO:0000256" key="3">
    <source>
        <dbReference type="ARBA" id="ARBA00022741"/>
    </source>
</evidence>
<dbReference type="InterPro" id="IPR003593">
    <property type="entry name" value="AAA+_ATPase"/>
</dbReference>
<comment type="subcellular location">
    <subcellularLocation>
        <location evidence="1">Cell membrane</location>
        <topology evidence="1">Peripheral membrane protein</topology>
    </subcellularLocation>
</comment>
<dbReference type="InterPro" id="IPR025302">
    <property type="entry name" value="DrrA1/2-like_C"/>
</dbReference>
<dbReference type="InterPro" id="IPR017871">
    <property type="entry name" value="ABC_transporter-like_CS"/>
</dbReference>
<evidence type="ECO:0000256" key="5">
    <source>
        <dbReference type="ARBA" id="ARBA00023251"/>
    </source>
</evidence>
<dbReference type="PANTHER" id="PTHR42711">
    <property type="entry name" value="ABC TRANSPORTER ATP-BINDING PROTEIN"/>
    <property type="match status" value="1"/>
</dbReference>
<name>A0A1W2DHW6_9MICO</name>
<dbReference type="Gene3D" id="3.40.50.300">
    <property type="entry name" value="P-loop containing nucleotide triphosphate hydrolases"/>
    <property type="match status" value="1"/>
</dbReference>
<dbReference type="InterPro" id="IPR003439">
    <property type="entry name" value="ABC_transporter-like_ATP-bd"/>
</dbReference>
<dbReference type="GO" id="GO:0016887">
    <property type="term" value="F:ATP hydrolysis activity"/>
    <property type="evidence" value="ECO:0007669"/>
    <property type="project" value="InterPro"/>
</dbReference>
<dbReference type="EMBL" id="FWXN01000023">
    <property type="protein sequence ID" value="SMC97100.1"/>
    <property type="molecule type" value="Genomic_DNA"/>
</dbReference>
<dbReference type="OrthoDB" id="9804819at2"/>
<dbReference type="InterPro" id="IPR027417">
    <property type="entry name" value="P-loop_NTPase"/>
</dbReference>
<evidence type="ECO:0000259" key="6">
    <source>
        <dbReference type="PROSITE" id="PS50893"/>
    </source>
</evidence>
<dbReference type="AlphaFoldDB" id="A0A1W2DHW6"/>
<keyword evidence="2" id="KW-0813">Transport</keyword>
<gene>
    <name evidence="7" type="ORF">SAMN06296429_1233</name>
</gene>
<dbReference type="SMART" id="SM00382">
    <property type="entry name" value="AAA"/>
    <property type="match status" value="1"/>
</dbReference>
<dbReference type="PROSITE" id="PS00211">
    <property type="entry name" value="ABC_TRANSPORTER_1"/>
    <property type="match status" value="1"/>
</dbReference>
<evidence type="ECO:0000313" key="8">
    <source>
        <dbReference type="Proteomes" id="UP000192634"/>
    </source>
</evidence>
<dbReference type="PANTHER" id="PTHR42711:SF19">
    <property type="entry name" value="DOXORUBICIN RESISTANCE ATP-BINDING PROTEIN DRRA"/>
    <property type="match status" value="1"/>
</dbReference>
<feature type="domain" description="ABC transporter" evidence="6">
    <location>
        <begin position="2"/>
        <end position="238"/>
    </location>
</feature>
<dbReference type="GO" id="GO:0005524">
    <property type="term" value="F:ATP binding"/>
    <property type="evidence" value="ECO:0007669"/>
    <property type="project" value="UniProtKB-KW"/>
</dbReference>
<evidence type="ECO:0000256" key="2">
    <source>
        <dbReference type="ARBA" id="ARBA00022448"/>
    </source>
</evidence>
<keyword evidence="5" id="KW-0046">Antibiotic resistance</keyword>
<dbReference type="GO" id="GO:0005886">
    <property type="term" value="C:plasma membrane"/>
    <property type="evidence" value="ECO:0007669"/>
    <property type="project" value="UniProtKB-SubCell"/>
</dbReference>
<reference evidence="7 8" key="1">
    <citation type="submission" date="2017-04" db="EMBL/GenBank/DDBJ databases">
        <authorList>
            <person name="Afonso C.L."/>
            <person name="Miller P.J."/>
            <person name="Scott M.A."/>
            <person name="Spackman E."/>
            <person name="Goraichik I."/>
            <person name="Dimitrov K.M."/>
            <person name="Suarez D.L."/>
            <person name="Swayne D.E."/>
        </authorList>
    </citation>
    <scope>NUCLEOTIDE SEQUENCE [LARGE SCALE GENOMIC DNA]</scope>
    <source>
        <strain evidence="7 8">CGMCC 1.12511</strain>
    </source>
</reference>
<protein>
    <submittedName>
        <fullName evidence="7">ABC-2 type transport system ATP-binding protein</fullName>
    </submittedName>
</protein>